<gene>
    <name evidence="1" type="ORF">E5331_01695</name>
</gene>
<keyword evidence="1" id="KW-0418">Kinase</keyword>
<keyword evidence="1" id="KW-0808">Transferase</keyword>
<organism evidence="1 2">
    <name type="scientific">Lepagella muris</name>
    <dbReference type="NCBI Taxonomy" id="3032870"/>
    <lineage>
        <taxon>Bacteria</taxon>
        <taxon>Pseudomonadati</taxon>
        <taxon>Bacteroidota</taxon>
        <taxon>Bacteroidia</taxon>
        <taxon>Bacteroidales</taxon>
        <taxon>Muribaculaceae</taxon>
        <taxon>Lepagella</taxon>
    </lineage>
</organism>
<reference evidence="1" key="1">
    <citation type="submission" date="2019-04" db="EMBL/GenBank/DDBJ databases">
        <title>Microbes associate with the intestines of laboratory mice.</title>
        <authorList>
            <person name="Navarre W."/>
            <person name="Wong E."/>
            <person name="Huang K."/>
            <person name="Tropini C."/>
            <person name="Ng K."/>
            <person name="Yu B."/>
        </authorList>
    </citation>
    <scope>NUCLEOTIDE SEQUENCE</scope>
    <source>
        <strain evidence="1">NM04_E33</strain>
    </source>
</reference>
<protein>
    <submittedName>
        <fullName evidence="1">Aspartate kinase</fullName>
        <ecNumber evidence="1">2.7.2.4</ecNumber>
    </submittedName>
</protein>
<keyword evidence="2" id="KW-1185">Reference proteome</keyword>
<evidence type="ECO:0000313" key="2">
    <source>
        <dbReference type="Proteomes" id="UP000306319"/>
    </source>
</evidence>
<evidence type="ECO:0000313" key="1">
    <source>
        <dbReference type="EMBL" id="TGY80465.1"/>
    </source>
</evidence>
<name>A0AC61RJW4_9BACT</name>
<accession>A0AC61RJW4</accession>
<proteinExistence type="predicted"/>
<dbReference type="EMBL" id="SRYB01000002">
    <property type="protein sequence ID" value="TGY80465.1"/>
    <property type="molecule type" value="Genomic_DNA"/>
</dbReference>
<comment type="caution">
    <text evidence="1">The sequence shown here is derived from an EMBL/GenBank/DDBJ whole genome shotgun (WGS) entry which is preliminary data.</text>
</comment>
<dbReference type="Proteomes" id="UP000306319">
    <property type="component" value="Unassembled WGS sequence"/>
</dbReference>
<sequence>MKVLKFGGTSVGSIESLRNVKAIVESIDGQAIVVVSALGGLTDRLIAAAKAAADNNLSYLDDVKSMTQRHIDIIDNVVDESRRNEVKERVLALLSDLKRMYDGVYLIRHLPQMTLDIIVSFGERMSSIIVAAMIKDATRHDSLNFVKTEKWYDKSIADQKLTTELIKREFFTPFVKAIVPGFISTDKRTGDITNLGRGGSDFTAALIAAAVDAEVLEIWTDVDGFLSADPRVINDAVLVSHMSFIESMELCSYGAKVIYPPTIYPVFHKNIPIKILNTFNASAPGTLITDSPLPDDLPIKGISILKETTLFLLGGNLTRGVKNSVSRTFNALAKKGVKVFNVTRSDGKSGLSFAVASSDADTTFDLICREFAPELSDGIIALPERIDNLATIAVVGDNMRANHRTGARIRSTLTRNGLAISAFSEGASDTTMLYMIAAADANSALRQIHTLLF</sequence>
<dbReference type="EC" id="2.7.2.4" evidence="1"/>